<keyword evidence="4" id="KW-1185">Reference proteome</keyword>
<dbReference type="EMBL" id="MU826876">
    <property type="protein sequence ID" value="KAJ7369989.1"/>
    <property type="molecule type" value="Genomic_DNA"/>
</dbReference>
<organism evidence="3 4">
    <name type="scientific">Desmophyllum pertusum</name>
    <dbReference type="NCBI Taxonomy" id="174260"/>
    <lineage>
        <taxon>Eukaryota</taxon>
        <taxon>Metazoa</taxon>
        <taxon>Cnidaria</taxon>
        <taxon>Anthozoa</taxon>
        <taxon>Hexacorallia</taxon>
        <taxon>Scleractinia</taxon>
        <taxon>Caryophylliina</taxon>
        <taxon>Caryophylliidae</taxon>
        <taxon>Desmophyllum</taxon>
    </lineage>
</organism>
<proteinExistence type="predicted"/>
<name>A0A9X0CQP6_9CNID</name>
<dbReference type="InterPro" id="IPR004087">
    <property type="entry name" value="KH_dom"/>
</dbReference>
<sequence>MASRDLDRRRSNGSIERSAYGRLKKQNKREIDSEFVEVPRDLKRHVIGRDGQFVKDIMRKSGTKIISSQEILSRENDAPRAPFGELVQIPAIYKGLVMGKGGDNLRNISTQTGAKVIRKYGEVQITSGTKQQRQQAKVLIGSIISGARLRGVESEFNKVCRFIDGWHLPQKL</sequence>
<feature type="domain" description="K Homology" evidence="2">
    <location>
        <begin position="81"/>
        <end position="145"/>
    </location>
</feature>
<gene>
    <name evidence="3" type="ORF">OS493_034935</name>
</gene>
<dbReference type="PROSITE" id="PS50084">
    <property type="entry name" value="KH_TYPE_1"/>
    <property type="match status" value="2"/>
</dbReference>
<accession>A0A9X0CQP6</accession>
<dbReference type="SUPFAM" id="SSF54791">
    <property type="entry name" value="Eukaryotic type KH-domain (KH-domain type I)"/>
    <property type="match status" value="2"/>
</dbReference>
<dbReference type="AlphaFoldDB" id="A0A9X0CQP6"/>
<dbReference type="InterPro" id="IPR036612">
    <property type="entry name" value="KH_dom_type_1_sf"/>
</dbReference>
<keyword evidence="1" id="KW-0694">RNA-binding</keyword>
<dbReference type="GO" id="GO:0003723">
    <property type="term" value="F:RNA binding"/>
    <property type="evidence" value="ECO:0007669"/>
    <property type="project" value="UniProtKB-UniRule"/>
</dbReference>
<evidence type="ECO:0000256" key="1">
    <source>
        <dbReference type="PROSITE-ProRule" id="PRU00117"/>
    </source>
</evidence>
<dbReference type="OrthoDB" id="10069557at2759"/>
<evidence type="ECO:0000259" key="2">
    <source>
        <dbReference type="SMART" id="SM00322"/>
    </source>
</evidence>
<feature type="domain" description="K Homology" evidence="2">
    <location>
        <begin position="30"/>
        <end position="76"/>
    </location>
</feature>
<comment type="caution">
    <text evidence="3">The sequence shown here is derived from an EMBL/GenBank/DDBJ whole genome shotgun (WGS) entry which is preliminary data.</text>
</comment>
<evidence type="ECO:0000313" key="4">
    <source>
        <dbReference type="Proteomes" id="UP001163046"/>
    </source>
</evidence>
<dbReference type="Gene3D" id="3.30.1370.10">
    <property type="entry name" value="K Homology domain, type 1"/>
    <property type="match status" value="2"/>
</dbReference>
<protein>
    <recommendedName>
        <fullName evidence="2">K Homology domain-containing protein</fullName>
    </recommendedName>
</protein>
<evidence type="ECO:0000313" key="3">
    <source>
        <dbReference type="EMBL" id="KAJ7369989.1"/>
    </source>
</evidence>
<dbReference type="InterPro" id="IPR004088">
    <property type="entry name" value="KH_dom_type_1"/>
</dbReference>
<dbReference type="SMART" id="SM00322">
    <property type="entry name" value="KH"/>
    <property type="match status" value="2"/>
</dbReference>
<dbReference type="Pfam" id="PF00013">
    <property type="entry name" value="KH_1"/>
    <property type="match status" value="2"/>
</dbReference>
<reference evidence="3" key="1">
    <citation type="submission" date="2023-01" db="EMBL/GenBank/DDBJ databases">
        <title>Genome assembly of the deep-sea coral Lophelia pertusa.</title>
        <authorList>
            <person name="Herrera S."/>
            <person name="Cordes E."/>
        </authorList>
    </citation>
    <scope>NUCLEOTIDE SEQUENCE</scope>
    <source>
        <strain evidence="3">USNM1676648</strain>
        <tissue evidence="3">Polyp</tissue>
    </source>
</reference>
<dbReference type="Proteomes" id="UP001163046">
    <property type="component" value="Unassembled WGS sequence"/>
</dbReference>